<evidence type="ECO:0000313" key="1">
    <source>
        <dbReference type="EMBL" id="RYC72367.1"/>
    </source>
</evidence>
<proteinExistence type="predicted"/>
<reference evidence="1 2" key="2">
    <citation type="journal article" date="2020" name="Cell Rep.">
        <title>Acquisition and Adaptation of Ultra-small Parasitic Reduced Genome Bacteria to Mammalian Hosts.</title>
        <authorList>
            <person name="McLean J.S."/>
            <person name="Bor B."/>
            <person name="Kerns K.A."/>
            <person name="Liu Q."/>
            <person name="To T.T."/>
            <person name="Solden L."/>
            <person name="Hendrickson E.L."/>
            <person name="Wrighton K."/>
            <person name="Shi W."/>
            <person name="He X."/>
        </authorList>
    </citation>
    <scope>NUCLEOTIDE SEQUENCE [LARGE SCALE GENOMIC DNA]</scope>
    <source>
        <strain evidence="1 2">TM7_CMJM_G6_1_HOT_870</strain>
    </source>
</reference>
<comment type="caution">
    <text evidence="1">The sequence shown here is derived from an EMBL/GenBank/DDBJ whole genome shotgun (WGS) entry which is preliminary data.</text>
</comment>
<organism evidence="1 2">
    <name type="scientific">Candidatus Nanogingivalis gingivitcus</name>
    <dbReference type="NCBI Taxonomy" id="2171992"/>
    <lineage>
        <taxon>Bacteria</taxon>
        <taxon>Candidatus Saccharimonadota</taxon>
        <taxon>Candidatus Nanosyncoccalia</taxon>
        <taxon>Candidatus Nanogingivales</taxon>
        <taxon>Candidatus Nanogingivalaceae</taxon>
        <taxon>Candidatus Nanogingivalis</taxon>
    </lineage>
</organism>
<dbReference type="Pfam" id="PF16162">
    <property type="entry name" value="KwaB"/>
    <property type="match status" value="1"/>
</dbReference>
<dbReference type="Proteomes" id="UP001190925">
    <property type="component" value="Unassembled WGS sequence"/>
</dbReference>
<evidence type="ECO:0000313" key="2">
    <source>
        <dbReference type="Proteomes" id="UP001190925"/>
    </source>
</evidence>
<dbReference type="RefSeq" id="WP_129718965.1">
    <property type="nucleotide sequence ID" value="NZ_PRLK01000010.1"/>
</dbReference>
<dbReference type="InterPro" id="IPR032359">
    <property type="entry name" value="KwaB-like"/>
</dbReference>
<reference evidence="1 2" key="1">
    <citation type="journal article" date="2018" name="bioRxiv">
        <title>Evidence of independent acquisition and adaption of ultra-small bacteria to human hosts across the highly diverse yet reduced genomes of the phylum Saccharibacteria.</title>
        <authorList>
            <person name="McLean J.S."/>
            <person name="Bor B."/>
            <person name="To T.T."/>
            <person name="Liu Q."/>
            <person name="Kearns K.A."/>
            <person name="Solden L.M."/>
            <person name="Wrighton K.C."/>
            <person name="He X."/>
            <person name="Shi W."/>
        </authorList>
    </citation>
    <scope>NUCLEOTIDE SEQUENCE [LARGE SCALE GENOMIC DNA]</scope>
    <source>
        <strain evidence="1 2">TM7_CMJM_G6_1_HOT_870</strain>
    </source>
</reference>
<gene>
    <name evidence="1" type="ORF">G6CMJM_00574</name>
</gene>
<dbReference type="EMBL" id="PRLK01000010">
    <property type="protein sequence ID" value="RYC72367.1"/>
    <property type="molecule type" value="Genomic_DNA"/>
</dbReference>
<evidence type="ECO:0008006" key="3">
    <source>
        <dbReference type="Google" id="ProtNLM"/>
    </source>
</evidence>
<protein>
    <recommendedName>
        <fullName evidence="3">DUF4868 domain-containing protein</fullName>
    </recommendedName>
</protein>
<keyword evidence="2" id="KW-1185">Reference proteome</keyword>
<accession>A0ABY0FJW9</accession>
<sequence>MEEEKRIDNIEDEKLEQLDKEDTIKETESVDIFQWANLTDGIKNDLDVEFFLFNKSFIPFTTRFAGELNVQIKPLFLFDLINFVNMGAGTGLAVRDYEMDTDKEALLKTTLQKVQHADNLIDIVEHQYSDIVEFNEAEHDFKKIKGILARFTGRNGEKFYVAKQIQQGQVLRGATAWEFRGGKFGAFEPEFGLKIQPDNQVLIIKNDIFIFNQSKFEKLFNYDYKKQVIADQKVAEIESKYKLSFPDGLDLQTLVRENRKVATKLQKMADIGEIPQEKVIEYADDMQLELMTDDNGAIIIMDKHDLDMFVNLINEDYITSEVTGKRYEIRAKKLLDEPDGEPPRTMIEG</sequence>
<name>A0ABY0FJW9_9BACT</name>